<dbReference type="RefSeq" id="XP_029738827.1">
    <property type="nucleotide sequence ID" value="XM_029884726.1"/>
</dbReference>
<accession>A0A4U7KV20</accession>
<dbReference type="OrthoDB" id="3356712at2759"/>
<dbReference type="Proteomes" id="UP000306050">
    <property type="component" value="Chromosome SGRAM_23"/>
</dbReference>
<feature type="signal peptide" evidence="1">
    <location>
        <begin position="1"/>
        <end position="19"/>
    </location>
</feature>
<gene>
    <name evidence="2" type="ORF">EX895_004129</name>
</gene>
<name>A0A4U7KV20_9BASI</name>
<organism evidence="2 3">
    <name type="scientific">Sporisorium graminicola</name>
    <dbReference type="NCBI Taxonomy" id="280036"/>
    <lineage>
        <taxon>Eukaryota</taxon>
        <taxon>Fungi</taxon>
        <taxon>Dikarya</taxon>
        <taxon>Basidiomycota</taxon>
        <taxon>Ustilaginomycotina</taxon>
        <taxon>Ustilaginomycetes</taxon>
        <taxon>Ustilaginales</taxon>
        <taxon>Ustilaginaceae</taxon>
        <taxon>Sporisorium</taxon>
    </lineage>
</organism>
<reference evidence="2 3" key="1">
    <citation type="submission" date="2019-05" db="EMBL/GenBank/DDBJ databases">
        <title>Sporisorium graminicola CBS 10092 draft sequencing and annotation.</title>
        <authorList>
            <person name="Solano-Gonzalez S."/>
            <person name="Caddick M.X."/>
            <person name="Darby A."/>
        </authorList>
    </citation>
    <scope>NUCLEOTIDE SEQUENCE [LARGE SCALE GENOMIC DNA]</scope>
    <source>
        <strain evidence="2 3">CBS 10092</strain>
    </source>
</reference>
<protein>
    <submittedName>
        <fullName evidence="2">Uncharacterized protein</fullName>
    </submittedName>
</protein>
<evidence type="ECO:0000313" key="3">
    <source>
        <dbReference type="Proteomes" id="UP000306050"/>
    </source>
</evidence>
<dbReference type="AlphaFoldDB" id="A0A4U7KV20"/>
<dbReference type="EMBL" id="SRRM01000015">
    <property type="protein sequence ID" value="TKY86842.1"/>
    <property type="molecule type" value="Genomic_DNA"/>
</dbReference>
<evidence type="ECO:0000256" key="1">
    <source>
        <dbReference type="SAM" id="SignalP"/>
    </source>
</evidence>
<keyword evidence="3" id="KW-1185">Reference proteome</keyword>
<keyword evidence="1" id="KW-0732">Signal</keyword>
<dbReference type="KEGG" id="sgra:EX895_004129"/>
<sequence>MRTFSLTAFAALSLAAVHAAPAKQLQRAKLSCDWDNKLPGAQLSAGDYNYGSKDFDVGYKSFTQEDGEEILRVVKVDPNDATISPLSSVIQVSCNSTALNYYVHRGQFGANTPVKLLADVGRHGIPYCVGIHDPDTDPTDIVLVPCSDYDDESQANQFWLEQFKYDNLFPLVGKSNTSANVEHSNSWPILIPADDANPQVFRAGHSADEQALASFIRST</sequence>
<evidence type="ECO:0000313" key="2">
    <source>
        <dbReference type="EMBL" id="TKY86842.1"/>
    </source>
</evidence>
<proteinExistence type="predicted"/>
<feature type="chain" id="PRO_5020184638" evidence="1">
    <location>
        <begin position="20"/>
        <end position="219"/>
    </location>
</feature>
<comment type="caution">
    <text evidence="2">The sequence shown here is derived from an EMBL/GenBank/DDBJ whole genome shotgun (WGS) entry which is preliminary data.</text>
</comment>
<dbReference type="GeneID" id="40727024"/>